<dbReference type="EMBL" id="CP011312">
    <property type="protein sequence ID" value="AKE42259.1"/>
    <property type="molecule type" value="Genomic_DNA"/>
</dbReference>
<accession>A0A0F6TEK9</accession>
<dbReference type="KEGG" id="cku:UL82_10625"/>
<evidence type="ECO:0000256" key="1">
    <source>
        <dbReference type="SAM" id="SignalP"/>
    </source>
</evidence>
<dbReference type="Proteomes" id="UP000271380">
    <property type="component" value="Chromosome"/>
</dbReference>
<keyword evidence="1" id="KW-0732">Signal</keyword>
<dbReference type="AlphaFoldDB" id="A0A0F6TEK9"/>
<proteinExistence type="predicted"/>
<reference evidence="2 4" key="1">
    <citation type="journal article" date="2015" name="Genome Announc.">
        <title>Complete Genome Sequence of Corynebacterium kutscheri DSM 20755, a Corynebacterial Type Strain with Remarkably Low G+C Content of Chromosomal DNA.</title>
        <authorList>
            <person name="Ruckert C."/>
            <person name="Albersmeier A."/>
            <person name="Winkler A."/>
            <person name="Tauch A."/>
        </authorList>
    </citation>
    <scope>NUCLEOTIDE SEQUENCE [LARGE SCALE GENOMIC DNA]</scope>
    <source>
        <strain evidence="2 4">DSM 20755</strain>
    </source>
</reference>
<dbReference type="HOGENOM" id="CLU_2600104_0_0_11"/>
<sequence>MNSIKKFGVSLIAATVILGATAAPAMAETTDNGAASLSSASSELNPTEINEFLKIFNTMFKTMNDALNFANQLQKLLGK</sequence>
<dbReference type="RefSeq" id="WP_046440918.1">
    <property type="nucleotide sequence ID" value="NZ_CP011312.1"/>
</dbReference>
<dbReference type="EMBL" id="LR134377">
    <property type="protein sequence ID" value="VEH05659.1"/>
    <property type="molecule type" value="Genomic_DNA"/>
</dbReference>
<protein>
    <recommendedName>
        <fullName evidence="6">Secreted protein</fullName>
    </recommendedName>
</protein>
<evidence type="ECO:0000313" key="3">
    <source>
        <dbReference type="EMBL" id="VEH05659.1"/>
    </source>
</evidence>
<dbReference type="Proteomes" id="UP000033457">
    <property type="component" value="Chromosome"/>
</dbReference>
<feature type="chain" id="PRO_5043120019" description="Secreted protein" evidence="1">
    <location>
        <begin position="28"/>
        <end position="79"/>
    </location>
</feature>
<gene>
    <name evidence="3" type="ORF">NCTC949_00726</name>
    <name evidence="2" type="ORF">UL82_10625</name>
</gene>
<name>A0A0F6TEK9_9CORY</name>
<organism evidence="2 4">
    <name type="scientific">Corynebacterium kutscheri</name>
    <dbReference type="NCBI Taxonomy" id="35755"/>
    <lineage>
        <taxon>Bacteria</taxon>
        <taxon>Bacillati</taxon>
        <taxon>Actinomycetota</taxon>
        <taxon>Actinomycetes</taxon>
        <taxon>Mycobacteriales</taxon>
        <taxon>Corynebacteriaceae</taxon>
        <taxon>Corynebacterium</taxon>
    </lineage>
</organism>
<keyword evidence="4" id="KW-1185">Reference proteome</keyword>
<evidence type="ECO:0000313" key="2">
    <source>
        <dbReference type="EMBL" id="AKE42259.1"/>
    </source>
</evidence>
<evidence type="ECO:0000313" key="5">
    <source>
        <dbReference type="Proteomes" id="UP000271380"/>
    </source>
</evidence>
<feature type="signal peptide" evidence="1">
    <location>
        <begin position="1"/>
        <end position="27"/>
    </location>
</feature>
<reference evidence="3 5" key="2">
    <citation type="submission" date="2018-12" db="EMBL/GenBank/DDBJ databases">
        <authorList>
            <consortium name="Pathogen Informatics"/>
        </authorList>
    </citation>
    <scope>NUCLEOTIDE SEQUENCE [LARGE SCALE GENOMIC DNA]</scope>
    <source>
        <strain evidence="3 5">NCTC949</strain>
    </source>
</reference>
<evidence type="ECO:0000313" key="4">
    <source>
        <dbReference type="Proteomes" id="UP000033457"/>
    </source>
</evidence>
<evidence type="ECO:0008006" key="6">
    <source>
        <dbReference type="Google" id="ProtNLM"/>
    </source>
</evidence>